<evidence type="ECO:0000256" key="1">
    <source>
        <dbReference type="ARBA" id="ARBA00022729"/>
    </source>
</evidence>
<dbReference type="SUPFAM" id="SSF53474">
    <property type="entry name" value="alpha/beta-Hydrolases"/>
    <property type="match status" value="1"/>
</dbReference>
<reference evidence="4 5" key="1">
    <citation type="submission" date="2024-04" db="EMBL/GenBank/DDBJ databases">
        <title>Luteolibacter sp. isolated from soil.</title>
        <authorList>
            <person name="An J."/>
        </authorList>
    </citation>
    <scope>NUCLEOTIDE SEQUENCE [LARGE SCALE GENOMIC DNA]</scope>
    <source>
        <strain evidence="4 5">Y139</strain>
    </source>
</reference>
<evidence type="ECO:0000256" key="2">
    <source>
        <dbReference type="SAM" id="SignalP"/>
    </source>
</evidence>
<dbReference type="Proteomes" id="UP001371305">
    <property type="component" value="Unassembled WGS sequence"/>
</dbReference>
<keyword evidence="5" id="KW-1185">Reference proteome</keyword>
<accession>A0ABU9B138</accession>
<protein>
    <submittedName>
        <fullName evidence="4">Prolyl oligopeptidase family serine peptidase</fullName>
    </submittedName>
</protein>
<keyword evidence="1 2" id="KW-0732">Signal</keyword>
<evidence type="ECO:0000313" key="4">
    <source>
        <dbReference type="EMBL" id="MEK7953743.1"/>
    </source>
</evidence>
<sequence length="687" mass="76516">MDFRVFSLLLLALVSPVPRLWADGAADNLAENVRPIPPPGVAIPEDQRVTLTAETARLGAAIEEARARLAGKPALAYLPDVQIFHKAVDWALRYDEFYEAKQTEWASEQLKMGFSRLEALGQGKTPWLEQTGLVPRGYVSKIDGSVQPFGLVVPSSFDAKLPHRWRLDSWFHGRGEKLSELDFIHQRLTQAGEFTPLDTIVLHPYGRYCNGQRFAGETDFFEAMEVVKRDYRIDEDRVIVRGFSLGGAACWHIATHHAWEWCAANPGAGFSETEEFLNNFQGEKLQPRPWERELWNLYDSTVVARNLVNCPTVAYSGEIDKQKQAADAVARVVGANGSGIFLRHVIGPKTAHSYEKGAKAIVADAIDTIAEGGRRRVPREVYWETYSLKTNRDAWIEIDALGEHWKPSSIRGSFSKAGFLIDVKNVSAFALRFDPGTFPEEIGRSFGVGVRDAAGGPDAKYEGATEGEVSIPSDRSLHLRFIRQTDGKWRIAPEKTEGLCKKHNLQGPIDDAFMDSFIFVRPTGKAANERAGAWAAAELERAIREWRKQFRGEVRIKDDTAVTEEDIRSANLILWGDPSSNAVMAKVGPQLPVKWGGGAIQAGEKSFPAADHALVCIYPNPLNPERYVVVNSGFTYREYDYLNNARQTPKLPDWAVIDLNTPPNSRYPGAIPAAGFFGEKWEMKGGF</sequence>
<dbReference type="Gene3D" id="3.40.50.1820">
    <property type="entry name" value="alpha/beta hydrolase"/>
    <property type="match status" value="1"/>
</dbReference>
<comment type="caution">
    <text evidence="4">The sequence shown here is derived from an EMBL/GenBank/DDBJ whole genome shotgun (WGS) entry which is preliminary data.</text>
</comment>
<dbReference type="PANTHER" id="PTHR43037">
    <property type="entry name" value="UNNAMED PRODUCT-RELATED"/>
    <property type="match status" value="1"/>
</dbReference>
<feature type="domain" description="Peptidase S9 prolyl oligopeptidase catalytic" evidence="3">
    <location>
        <begin position="218"/>
        <end position="359"/>
    </location>
</feature>
<dbReference type="InterPro" id="IPR029058">
    <property type="entry name" value="AB_hydrolase_fold"/>
</dbReference>
<dbReference type="RefSeq" id="WP_341407509.1">
    <property type="nucleotide sequence ID" value="NZ_JBBUKT010000013.1"/>
</dbReference>
<organism evidence="4 5">
    <name type="scientific">Luteolibacter soli</name>
    <dbReference type="NCBI Taxonomy" id="3135280"/>
    <lineage>
        <taxon>Bacteria</taxon>
        <taxon>Pseudomonadati</taxon>
        <taxon>Verrucomicrobiota</taxon>
        <taxon>Verrucomicrobiia</taxon>
        <taxon>Verrucomicrobiales</taxon>
        <taxon>Verrucomicrobiaceae</taxon>
        <taxon>Luteolibacter</taxon>
    </lineage>
</organism>
<gene>
    <name evidence="4" type="ORF">WKV53_24725</name>
</gene>
<dbReference type="PANTHER" id="PTHR43037:SF1">
    <property type="entry name" value="BLL1128 PROTEIN"/>
    <property type="match status" value="1"/>
</dbReference>
<feature type="chain" id="PRO_5047378023" evidence="2">
    <location>
        <begin position="23"/>
        <end position="687"/>
    </location>
</feature>
<dbReference type="InterPro" id="IPR050955">
    <property type="entry name" value="Plant_Biomass_Hydrol_Est"/>
</dbReference>
<dbReference type="InterPro" id="IPR001375">
    <property type="entry name" value="Peptidase_S9_cat"/>
</dbReference>
<feature type="signal peptide" evidence="2">
    <location>
        <begin position="1"/>
        <end position="22"/>
    </location>
</feature>
<dbReference type="Pfam" id="PF00326">
    <property type="entry name" value="Peptidase_S9"/>
    <property type="match status" value="1"/>
</dbReference>
<dbReference type="EMBL" id="JBBUKT010000013">
    <property type="protein sequence ID" value="MEK7953743.1"/>
    <property type="molecule type" value="Genomic_DNA"/>
</dbReference>
<name>A0ABU9B138_9BACT</name>
<proteinExistence type="predicted"/>
<evidence type="ECO:0000259" key="3">
    <source>
        <dbReference type="Pfam" id="PF00326"/>
    </source>
</evidence>
<evidence type="ECO:0000313" key="5">
    <source>
        <dbReference type="Proteomes" id="UP001371305"/>
    </source>
</evidence>